<name>A0A7S4LJA9_9EUGL</name>
<organism evidence="2">
    <name type="scientific">Eutreptiella gymnastica</name>
    <dbReference type="NCBI Taxonomy" id="73025"/>
    <lineage>
        <taxon>Eukaryota</taxon>
        <taxon>Discoba</taxon>
        <taxon>Euglenozoa</taxon>
        <taxon>Euglenida</taxon>
        <taxon>Spirocuta</taxon>
        <taxon>Euglenophyceae</taxon>
        <taxon>Eutreptiales</taxon>
        <taxon>Eutreptiaceae</taxon>
        <taxon>Eutreptiella</taxon>
    </lineage>
</organism>
<reference evidence="2" key="1">
    <citation type="submission" date="2021-01" db="EMBL/GenBank/DDBJ databases">
        <authorList>
            <person name="Corre E."/>
            <person name="Pelletier E."/>
            <person name="Niang G."/>
            <person name="Scheremetjew M."/>
            <person name="Finn R."/>
            <person name="Kale V."/>
            <person name="Holt S."/>
            <person name="Cochrane G."/>
            <person name="Meng A."/>
            <person name="Brown T."/>
            <person name="Cohen L."/>
        </authorList>
    </citation>
    <scope>NUCLEOTIDE SEQUENCE</scope>
    <source>
        <strain evidence="2">CCMP1594</strain>
    </source>
</reference>
<sequence length="112" mass="12672">MEEGEGEAVVTDSKNLVTSCKTHVYISAFVPPHPHTHTHTQTQWNSCWQRGRAQRFVMPEGYGGRFLWRGPKLKRPPLRSLISVVSCSSVDLEDRASQEAPEIRASARRSRV</sequence>
<accession>A0A7S4LJA9</accession>
<evidence type="ECO:0000313" key="2">
    <source>
        <dbReference type="EMBL" id="CAE0833012.1"/>
    </source>
</evidence>
<feature type="region of interest" description="Disordered" evidence="1">
    <location>
        <begin position="92"/>
        <end position="112"/>
    </location>
</feature>
<gene>
    <name evidence="2" type="ORF">EGYM00163_LOCUS44301</name>
</gene>
<dbReference type="EMBL" id="HBJA01128737">
    <property type="protein sequence ID" value="CAE0833012.1"/>
    <property type="molecule type" value="Transcribed_RNA"/>
</dbReference>
<protein>
    <submittedName>
        <fullName evidence="2">Uncharacterized protein</fullName>
    </submittedName>
</protein>
<proteinExistence type="predicted"/>
<evidence type="ECO:0000256" key="1">
    <source>
        <dbReference type="SAM" id="MobiDB-lite"/>
    </source>
</evidence>
<dbReference type="AlphaFoldDB" id="A0A7S4LJA9"/>